<keyword evidence="2" id="KW-1185">Reference proteome</keyword>
<sequence>MAQKCSGGASVFMSPVPLLEGKACAQVATRWSRIKESSGKLKVRNPIPPMIRPAWDLLHVKTYLGAQTSCRWCGAEVLRGDASSGGGAQNS</sequence>
<proteinExistence type="predicted"/>
<reference evidence="1 2" key="1">
    <citation type="journal article" date="2019" name="Sci. Rep.">
        <title>Orb-weaving spider Araneus ventricosus genome elucidates the spidroin gene catalogue.</title>
        <authorList>
            <person name="Kono N."/>
            <person name="Nakamura H."/>
            <person name="Ohtoshi R."/>
            <person name="Moran D.A.P."/>
            <person name="Shinohara A."/>
            <person name="Yoshida Y."/>
            <person name="Fujiwara M."/>
            <person name="Mori M."/>
            <person name="Tomita M."/>
            <person name="Arakawa K."/>
        </authorList>
    </citation>
    <scope>NUCLEOTIDE SEQUENCE [LARGE SCALE GENOMIC DNA]</scope>
</reference>
<dbReference type="AlphaFoldDB" id="A0A4Y2SHH6"/>
<protein>
    <submittedName>
        <fullName evidence="1">Uncharacterized protein</fullName>
    </submittedName>
</protein>
<gene>
    <name evidence="1" type="ORF">AVEN_267964_1</name>
</gene>
<evidence type="ECO:0000313" key="1">
    <source>
        <dbReference type="EMBL" id="GBN86665.1"/>
    </source>
</evidence>
<accession>A0A4Y2SHH6</accession>
<organism evidence="1 2">
    <name type="scientific">Araneus ventricosus</name>
    <name type="common">Orbweaver spider</name>
    <name type="synonym">Epeira ventricosa</name>
    <dbReference type="NCBI Taxonomy" id="182803"/>
    <lineage>
        <taxon>Eukaryota</taxon>
        <taxon>Metazoa</taxon>
        <taxon>Ecdysozoa</taxon>
        <taxon>Arthropoda</taxon>
        <taxon>Chelicerata</taxon>
        <taxon>Arachnida</taxon>
        <taxon>Araneae</taxon>
        <taxon>Araneomorphae</taxon>
        <taxon>Entelegynae</taxon>
        <taxon>Araneoidea</taxon>
        <taxon>Araneidae</taxon>
        <taxon>Araneus</taxon>
    </lineage>
</organism>
<name>A0A4Y2SHH6_ARAVE</name>
<evidence type="ECO:0000313" key="2">
    <source>
        <dbReference type="Proteomes" id="UP000499080"/>
    </source>
</evidence>
<dbReference type="EMBL" id="BGPR01021407">
    <property type="protein sequence ID" value="GBN86665.1"/>
    <property type="molecule type" value="Genomic_DNA"/>
</dbReference>
<dbReference type="Proteomes" id="UP000499080">
    <property type="component" value="Unassembled WGS sequence"/>
</dbReference>
<comment type="caution">
    <text evidence="1">The sequence shown here is derived from an EMBL/GenBank/DDBJ whole genome shotgun (WGS) entry which is preliminary data.</text>
</comment>